<comment type="caution">
    <text evidence="1">The sequence shown here is derived from an EMBL/GenBank/DDBJ whole genome shotgun (WGS) entry which is preliminary data.</text>
</comment>
<dbReference type="Gene3D" id="3.40.50.1860">
    <property type="match status" value="1"/>
</dbReference>
<dbReference type="RefSeq" id="WP_070791152.1">
    <property type="nucleotide sequence ID" value="NZ_MKIR01000001.1"/>
</dbReference>
<sequence>MNKKILVMAGTPVDTEAGAKLLKDNFSDEIEIIERAISKDPNQQTYFQTMDEDKREKIIKEILSDYKTSGVDIFFIYCNSLSASVDFDSLAQILQINIITPFTLYRELATNYNKIGVLAANAQGAAGVERVMSQTNEDISITSISNLEWVYAVERHENPKVIVESYGLPASIELFKANNVEKIVFACTHFPYFFNEYQKKTDISCLNVDGLMVEKVRNSI</sequence>
<dbReference type="Proteomes" id="UP000178622">
    <property type="component" value="Unassembled WGS sequence"/>
</dbReference>
<dbReference type="OrthoDB" id="9801055at2"/>
<dbReference type="SUPFAM" id="SSF53681">
    <property type="entry name" value="Aspartate/glutamate racemase"/>
    <property type="match status" value="1"/>
</dbReference>
<evidence type="ECO:0008006" key="3">
    <source>
        <dbReference type="Google" id="ProtNLM"/>
    </source>
</evidence>
<dbReference type="InterPro" id="IPR001920">
    <property type="entry name" value="Asp/Glu_race"/>
</dbReference>
<reference evidence="2" key="1">
    <citation type="submission" date="2016-09" db="EMBL/GenBank/DDBJ databases">
        <title>Draft genome sequence of a novel species of the family Streptococcaceae isolated from flowers.</title>
        <authorList>
            <person name="Chuah L.-O."/>
            <person name="Yap K.-P."/>
            <person name="Thong K.L."/>
            <person name="Liong M.T."/>
            <person name="Ahmad R."/>
            <person name="Rusul G."/>
        </authorList>
    </citation>
    <scope>NUCLEOTIDE SEQUENCE [LARGE SCALE GENOMIC DNA]</scope>
    <source>
        <strain evidence="2">DF1</strain>
    </source>
</reference>
<organism evidence="1 2">
    <name type="scientific">Floricoccus tropicus</name>
    <dbReference type="NCBI Taxonomy" id="1859473"/>
    <lineage>
        <taxon>Bacteria</taxon>
        <taxon>Bacillati</taxon>
        <taxon>Bacillota</taxon>
        <taxon>Bacilli</taxon>
        <taxon>Lactobacillales</taxon>
        <taxon>Streptococcaceae</taxon>
        <taxon>Floricoccus</taxon>
    </lineage>
</organism>
<protein>
    <recommendedName>
        <fullName evidence="3">Glutamate racemase</fullName>
    </recommendedName>
</protein>
<keyword evidence="2" id="KW-1185">Reference proteome</keyword>
<dbReference type="STRING" id="1859473.BG261_00510"/>
<dbReference type="EMBL" id="MKIR01000001">
    <property type="protein sequence ID" value="OFI50401.1"/>
    <property type="molecule type" value="Genomic_DNA"/>
</dbReference>
<dbReference type="AlphaFoldDB" id="A0A1E8GQ68"/>
<dbReference type="GO" id="GO:0016855">
    <property type="term" value="F:racemase and epimerase activity, acting on amino acids and derivatives"/>
    <property type="evidence" value="ECO:0007669"/>
    <property type="project" value="InterPro"/>
</dbReference>
<accession>A0A1E8GQ68</accession>
<gene>
    <name evidence="1" type="ORF">BG261_00510</name>
</gene>
<evidence type="ECO:0000313" key="1">
    <source>
        <dbReference type="EMBL" id="OFI50401.1"/>
    </source>
</evidence>
<evidence type="ECO:0000313" key="2">
    <source>
        <dbReference type="Proteomes" id="UP000178622"/>
    </source>
</evidence>
<proteinExistence type="predicted"/>
<name>A0A1E8GQ68_9LACT</name>